<organism evidence="2 3">
    <name type="scientific">Cupriavidus basilensis</name>
    <dbReference type="NCBI Taxonomy" id="68895"/>
    <lineage>
        <taxon>Bacteria</taxon>
        <taxon>Pseudomonadati</taxon>
        <taxon>Pseudomonadota</taxon>
        <taxon>Betaproteobacteria</taxon>
        <taxon>Burkholderiales</taxon>
        <taxon>Burkholderiaceae</taxon>
        <taxon>Cupriavidus</taxon>
    </lineage>
</organism>
<dbReference type="Proteomes" id="UP001216674">
    <property type="component" value="Unassembled WGS sequence"/>
</dbReference>
<dbReference type="Gene3D" id="3.40.50.10540">
    <property type="entry name" value="Crotonobetainyl-coa:carnitine coa-transferase, domain 1"/>
    <property type="match status" value="1"/>
</dbReference>
<dbReference type="PANTHER" id="PTHR48207">
    <property type="entry name" value="SUCCINATE--HYDROXYMETHYLGLUTARATE COA-TRANSFERASE"/>
    <property type="match status" value="1"/>
</dbReference>
<dbReference type="InterPro" id="IPR044855">
    <property type="entry name" value="CoA-Trfase_III_dom3_sf"/>
</dbReference>
<evidence type="ECO:0000256" key="1">
    <source>
        <dbReference type="ARBA" id="ARBA00022679"/>
    </source>
</evidence>
<protein>
    <submittedName>
        <fullName evidence="2">CoA transferase</fullName>
    </submittedName>
</protein>
<name>A0ABT6AR34_9BURK</name>
<keyword evidence="3" id="KW-1185">Reference proteome</keyword>
<comment type="caution">
    <text evidence="2">The sequence shown here is derived from an EMBL/GenBank/DDBJ whole genome shotgun (WGS) entry which is preliminary data.</text>
</comment>
<dbReference type="InterPro" id="IPR023606">
    <property type="entry name" value="CoA-Trfase_III_dom_1_sf"/>
</dbReference>
<dbReference type="EMBL" id="JARJLM010000325">
    <property type="protein sequence ID" value="MDF3835087.1"/>
    <property type="molecule type" value="Genomic_DNA"/>
</dbReference>
<dbReference type="InterPro" id="IPR050483">
    <property type="entry name" value="CoA-transferase_III_domain"/>
</dbReference>
<dbReference type="Pfam" id="PF02515">
    <property type="entry name" value="CoA_transf_3"/>
    <property type="match status" value="1"/>
</dbReference>
<reference evidence="2 3" key="1">
    <citation type="submission" date="2023-03" db="EMBL/GenBank/DDBJ databases">
        <title>Draft assemblies of triclosan tolerant bacteria isolated from returned activated sludge.</title>
        <authorList>
            <person name="Van Hamelsveld S."/>
        </authorList>
    </citation>
    <scope>NUCLEOTIDE SEQUENCE [LARGE SCALE GENOMIC DNA]</scope>
    <source>
        <strain evidence="2 3">GW210010_S58</strain>
    </source>
</reference>
<dbReference type="RefSeq" id="WP_276265973.1">
    <property type="nucleotide sequence ID" value="NZ_JARJLM010000325.1"/>
</dbReference>
<keyword evidence="1 2" id="KW-0808">Transferase</keyword>
<dbReference type="PANTHER" id="PTHR48207:SF3">
    <property type="entry name" value="SUCCINATE--HYDROXYMETHYLGLUTARATE COA-TRANSFERASE"/>
    <property type="match status" value="1"/>
</dbReference>
<sequence length="400" mass="42107">MQDVSEKDLPLHGVRVVEFCTVAAGPFCGMLLADMGAEVIKVEPPDGDTLRQWPPLSGGFSENFASLNRNKQSVALNLKDAGDLALARQLILDADVVVENNRPGVMDRLGLGYTSFREQKPQLLYCSVSAYGQSGPRAGEGGFDLTIQAAAGVMSVTGEPDGAPVKCGVPLADFASGLYAAFAIASALARVRAGGSGAHIDVPMYGCTLGIAALQTSEYFGTGRSPVKLGSAHPRNAPYQAFRAADGYFAIAAGNQKLWLEVVRVVDLPALAADARFATTRDRAANQAALKLLLEERFAGAGVDHWIAAFNAAGVPHACINDYAAALDDPQVGHMEWVRPLTLPGGHRTRTFASPLRLDGQGLPIRRDPPALGEHNESVRARYALAAAADAANDSSKDAS</sequence>
<dbReference type="InterPro" id="IPR003673">
    <property type="entry name" value="CoA-Trfase_fam_III"/>
</dbReference>
<dbReference type="GO" id="GO:0016740">
    <property type="term" value="F:transferase activity"/>
    <property type="evidence" value="ECO:0007669"/>
    <property type="project" value="UniProtKB-KW"/>
</dbReference>
<proteinExistence type="predicted"/>
<gene>
    <name evidence="2" type="ORF">P3W85_19290</name>
</gene>
<evidence type="ECO:0000313" key="2">
    <source>
        <dbReference type="EMBL" id="MDF3835087.1"/>
    </source>
</evidence>
<evidence type="ECO:0000313" key="3">
    <source>
        <dbReference type="Proteomes" id="UP001216674"/>
    </source>
</evidence>
<dbReference type="Gene3D" id="3.30.1540.10">
    <property type="entry name" value="formyl-coa transferase, domain 3"/>
    <property type="match status" value="1"/>
</dbReference>
<dbReference type="SUPFAM" id="SSF89796">
    <property type="entry name" value="CoA-transferase family III (CaiB/BaiF)"/>
    <property type="match status" value="1"/>
</dbReference>
<accession>A0ABT6AR34</accession>